<proteinExistence type="predicted"/>
<dbReference type="Proteomes" id="UP001165082">
    <property type="component" value="Unassembled WGS sequence"/>
</dbReference>
<gene>
    <name evidence="1" type="ORF">TrRE_jg10091</name>
</gene>
<dbReference type="NCBIfam" id="TIGR01664">
    <property type="entry name" value="DNA-3'-Pase"/>
    <property type="match status" value="1"/>
</dbReference>
<dbReference type="InterPro" id="IPR013954">
    <property type="entry name" value="PNK3P"/>
</dbReference>
<dbReference type="InterPro" id="IPR006549">
    <property type="entry name" value="HAD-SF_hydro_IIIA"/>
</dbReference>
<dbReference type="SUPFAM" id="SSF56784">
    <property type="entry name" value="HAD-like"/>
    <property type="match status" value="1"/>
</dbReference>
<dbReference type="Pfam" id="PF08645">
    <property type="entry name" value="PNK3P"/>
    <property type="match status" value="1"/>
</dbReference>
<protein>
    <submittedName>
        <fullName evidence="1">Uncharacterized protein</fullName>
    </submittedName>
</protein>
<dbReference type="GO" id="GO:0003690">
    <property type="term" value="F:double-stranded DNA binding"/>
    <property type="evidence" value="ECO:0007669"/>
    <property type="project" value="TreeGrafter"/>
</dbReference>
<dbReference type="PANTHER" id="PTHR12083">
    <property type="entry name" value="BIFUNCTIONAL POLYNUCLEOTIDE PHOSPHATASE/KINASE"/>
    <property type="match status" value="1"/>
</dbReference>
<dbReference type="OrthoDB" id="19045at2759"/>
<evidence type="ECO:0000313" key="1">
    <source>
        <dbReference type="EMBL" id="GMI05175.1"/>
    </source>
</evidence>
<comment type="caution">
    <text evidence="1">The sequence shown here is derived from an EMBL/GenBank/DDBJ whole genome shotgun (WGS) entry which is preliminary data.</text>
</comment>
<dbReference type="GO" id="GO:0006281">
    <property type="term" value="P:DNA repair"/>
    <property type="evidence" value="ECO:0007669"/>
    <property type="project" value="TreeGrafter"/>
</dbReference>
<dbReference type="EMBL" id="BRXZ01000104">
    <property type="protein sequence ID" value="GMI05175.1"/>
    <property type="molecule type" value="Genomic_DNA"/>
</dbReference>
<evidence type="ECO:0000313" key="2">
    <source>
        <dbReference type="Proteomes" id="UP001165082"/>
    </source>
</evidence>
<name>A0A9W7CGC1_9STRA</name>
<dbReference type="AlphaFoldDB" id="A0A9W7CGC1"/>
<dbReference type="NCBIfam" id="TIGR01662">
    <property type="entry name" value="HAD-SF-IIIA"/>
    <property type="match status" value="1"/>
</dbReference>
<dbReference type="InterPro" id="IPR023214">
    <property type="entry name" value="HAD_sf"/>
</dbReference>
<accession>A0A9W7CGC1</accession>
<dbReference type="InterPro" id="IPR036412">
    <property type="entry name" value="HAD-like_sf"/>
</dbReference>
<sequence>MHQSYLGRNPSLPPDRPPQIAVTRYKVVLPSGVTGWVSASSRIADDRYDITRFVPQPTWRYHPSLKLLERTDPRMKGEGGQRGEKKIAAFDLDGTLQVTKLGTPPYLATSTSEFRPYSDSVTSKIRSLHSDGYRVVIFSNQGGLGDKVEGGKADVVRGRLDELGGVWGVPFTAFVATGRSGSKGGGKCRKPEKGMWEWFVEEHNRGVRPDSGDSFFVGDAAGRQGDHGDCDVEFAKRVGIKFFTPEEYFGPEGR</sequence>
<dbReference type="GO" id="GO:0046404">
    <property type="term" value="F:ATP-dependent polydeoxyribonucleotide 5'-hydroxyl-kinase activity"/>
    <property type="evidence" value="ECO:0007669"/>
    <property type="project" value="TreeGrafter"/>
</dbReference>
<dbReference type="Gene3D" id="3.40.50.1000">
    <property type="entry name" value="HAD superfamily/HAD-like"/>
    <property type="match status" value="1"/>
</dbReference>
<dbReference type="GO" id="GO:0046403">
    <property type="term" value="F:polynucleotide 3'-phosphatase activity"/>
    <property type="evidence" value="ECO:0007669"/>
    <property type="project" value="TreeGrafter"/>
</dbReference>
<dbReference type="PANTHER" id="PTHR12083:SF9">
    <property type="entry name" value="BIFUNCTIONAL POLYNUCLEOTIDE PHOSPHATASE_KINASE"/>
    <property type="match status" value="1"/>
</dbReference>
<keyword evidence="2" id="KW-1185">Reference proteome</keyword>
<reference evidence="1" key="1">
    <citation type="submission" date="2022-07" db="EMBL/GenBank/DDBJ databases">
        <title>Genome analysis of Parmales, a sister group of diatoms, reveals the evolutionary specialization of diatoms from phago-mixotrophs to photoautotrophs.</title>
        <authorList>
            <person name="Ban H."/>
            <person name="Sato S."/>
            <person name="Yoshikawa S."/>
            <person name="Kazumasa Y."/>
            <person name="Nakamura Y."/>
            <person name="Ichinomiya M."/>
            <person name="Saitoh K."/>
            <person name="Sato N."/>
            <person name="Blanc-Mathieu R."/>
            <person name="Endo H."/>
            <person name="Kuwata A."/>
            <person name="Ogata H."/>
        </authorList>
    </citation>
    <scope>NUCLEOTIDE SEQUENCE</scope>
</reference>
<dbReference type="InterPro" id="IPR006551">
    <property type="entry name" value="Polynucleotide_phosphatase"/>
</dbReference>
<organism evidence="1 2">
    <name type="scientific">Triparma retinervis</name>
    <dbReference type="NCBI Taxonomy" id="2557542"/>
    <lineage>
        <taxon>Eukaryota</taxon>
        <taxon>Sar</taxon>
        <taxon>Stramenopiles</taxon>
        <taxon>Ochrophyta</taxon>
        <taxon>Bolidophyceae</taxon>
        <taxon>Parmales</taxon>
        <taxon>Triparmaceae</taxon>
        <taxon>Triparma</taxon>
    </lineage>
</organism>